<dbReference type="PANTHER" id="PTHR30012:SF0">
    <property type="entry name" value="TYPE II SECRETION SYSTEM PROTEIN F-RELATED"/>
    <property type="match status" value="1"/>
</dbReference>
<evidence type="ECO:0000256" key="8">
    <source>
        <dbReference type="SAM" id="Phobius"/>
    </source>
</evidence>
<keyword evidence="7 8" id="KW-0472">Membrane</keyword>
<organism evidence="10">
    <name type="scientific">marine sediment metagenome</name>
    <dbReference type="NCBI Taxonomy" id="412755"/>
    <lineage>
        <taxon>unclassified sequences</taxon>
        <taxon>metagenomes</taxon>
        <taxon>ecological metagenomes</taxon>
    </lineage>
</organism>
<keyword evidence="5 8" id="KW-0812">Transmembrane</keyword>
<evidence type="ECO:0000256" key="5">
    <source>
        <dbReference type="ARBA" id="ARBA00022692"/>
    </source>
</evidence>
<evidence type="ECO:0000256" key="1">
    <source>
        <dbReference type="ARBA" id="ARBA00004429"/>
    </source>
</evidence>
<evidence type="ECO:0000256" key="4">
    <source>
        <dbReference type="ARBA" id="ARBA00022519"/>
    </source>
</evidence>
<evidence type="ECO:0000259" key="9">
    <source>
        <dbReference type="Pfam" id="PF00482"/>
    </source>
</evidence>
<dbReference type="InterPro" id="IPR018076">
    <property type="entry name" value="T2SS_GspF_dom"/>
</dbReference>
<evidence type="ECO:0000256" key="3">
    <source>
        <dbReference type="ARBA" id="ARBA00022475"/>
    </source>
</evidence>
<dbReference type="Pfam" id="PF00482">
    <property type="entry name" value="T2SSF"/>
    <property type="match status" value="1"/>
</dbReference>
<comment type="subcellular location">
    <subcellularLocation>
        <location evidence="1">Cell inner membrane</location>
        <topology evidence="1">Multi-pass membrane protein</topology>
    </subcellularLocation>
</comment>
<dbReference type="InterPro" id="IPR042094">
    <property type="entry name" value="T2SS_GspF_sf"/>
</dbReference>
<dbReference type="PANTHER" id="PTHR30012">
    <property type="entry name" value="GENERAL SECRETION PATHWAY PROTEIN"/>
    <property type="match status" value="1"/>
</dbReference>
<dbReference type="InterPro" id="IPR003004">
    <property type="entry name" value="GspF/PilC"/>
</dbReference>
<dbReference type="EMBL" id="LAZR01005746">
    <property type="protein sequence ID" value="KKM97450.1"/>
    <property type="molecule type" value="Genomic_DNA"/>
</dbReference>
<keyword evidence="4" id="KW-0997">Cell inner membrane</keyword>
<gene>
    <name evidence="10" type="ORF">LCGC14_1167980</name>
</gene>
<proteinExistence type="inferred from homology"/>
<evidence type="ECO:0000256" key="2">
    <source>
        <dbReference type="ARBA" id="ARBA00005745"/>
    </source>
</evidence>
<evidence type="ECO:0000256" key="6">
    <source>
        <dbReference type="ARBA" id="ARBA00022989"/>
    </source>
</evidence>
<name>A0A0F9P8S9_9ZZZZ</name>
<accession>A0A0F9P8S9</accession>
<feature type="transmembrane region" description="Helical" evidence="8">
    <location>
        <begin position="18"/>
        <end position="37"/>
    </location>
</feature>
<dbReference type="Gene3D" id="1.20.81.30">
    <property type="entry name" value="Type II secretion system (T2SS), domain F"/>
    <property type="match status" value="1"/>
</dbReference>
<comment type="caution">
    <text evidence="10">The sequence shown here is derived from an EMBL/GenBank/DDBJ whole genome shotgun (WGS) entry which is preliminary data.</text>
</comment>
<keyword evidence="3" id="KW-1003">Cell membrane</keyword>
<feature type="domain" description="Type II secretion system protein GspF" evidence="9">
    <location>
        <begin position="69"/>
        <end position="191"/>
    </location>
</feature>
<dbReference type="AlphaFoldDB" id="A0A0F9P8S9"/>
<evidence type="ECO:0000256" key="7">
    <source>
        <dbReference type="ARBA" id="ARBA00023136"/>
    </source>
</evidence>
<feature type="non-terminal residue" evidence="10">
    <location>
        <position position="1"/>
    </location>
</feature>
<protein>
    <recommendedName>
        <fullName evidence="9">Type II secretion system protein GspF domain-containing protein</fullName>
    </recommendedName>
</protein>
<evidence type="ECO:0000313" key="10">
    <source>
        <dbReference type="EMBL" id="KKM97450.1"/>
    </source>
</evidence>
<reference evidence="10" key="1">
    <citation type="journal article" date="2015" name="Nature">
        <title>Complex archaea that bridge the gap between prokaryotes and eukaryotes.</title>
        <authorList>
            <person name="Spang A."/>
            <person name="Saw J.H."/>
            <person name="Jorgensen S.L."/>
            <person name="Zaremba-Niedzwiedzka K."/>
            <person name="Martijn J."/>
            <person name="Lind A.E."/>
            <person name="van Eijk R."/>
            <person name="Schleper C."/>
            <person name="Guy L."/>
            <person name="Ettema T.J."/>
        </authorList>
    </citation>
    <scope>NUCLEOTIDE SEQUENCE</scope>
</reference>
<keyword evidence="6 8" id="KW-1133">Transmembrane helix</keyword>
<dbReference type="FunFam" id="1.20.81.30:FF:000001">
    <property type="entry name" value="Type II secretion system protein F"/>
    <property type="match status" value="1"/>
</dbReference>
<sequence length="200" mass="21512">LPMATRILITLSDTVNSVYGILLFGALVGAIFGFRAFKNTEKGRYIWDSFKLKLPVFGQLVSKVALARFSRTLGTLMASGTPILNALDIVSDTVGNAVVSKGVLAARASIKEGETIAKPLSQSKVFPPMVIQMINVGEETGALETMLVKVADFYEKEVANAVEAITSMIEPLLIVFLGVVVGGIIISLYLPMFQVVNMIQ</sequence>
<feature type="transmembrane region" description="Helical" evidence="8">
    <location>
        <begin position="172"/>
        <end position="190"/>
    </location>
</feature>
<comment type="similarity">
    <text evidence="2">Belongs to the GSP F family.</text>
</comment>
<dbReference type="GO" id="GO:0005886">
    <property type="term" value="C:plasma membrane"/>
    <property type="evidence" value="ECO:0007669"/>
    <property type="project" value="UniProtKB-SubCell"/>
</dbReference>